<organism evidence="2 3">
    <name type="scientific">Apolygus lucorum</name>
    <name type="common">Small green plant bug</name>
    <name type="synonym">Lygocoris lucorum</name>
    <dbReference type="NCBI Taxonomy" id="248454"/>
    <lineage>
        <taxon>Eukaryota</taxon>
        <taxon>Metazoa</taxon>
        <taxon>Ecdysozoa</taxon>
        <taxon>Arthropoda</taxon>
        <taxon>Hexapoda</taxon>
        <taxon>Insecta</taxon>
        <taxon>Pterygota</taxon>
        <taxon>Neoptera</taxon>
        <taxon>Paraneoptera</taxon>
        <taxon>Hemiptera</taxon>
        <taxon>Heteroptera</taxon>
        <taxon>Panheteroptera</taxon>
        <taxon>Cimicomorpha</taxon>
        <taxon>Miridae</taxon>
        <taxon>Mirini</taxon>
        <taxon>Apolygus</taxon>
    </lineage>
</organism>
<dbReference type="InterPro" id="IPR008906">
    <property type="entry name" value="HATC_C_dom"/>
</dbReference>
<keyword evidence="3" id="KW-1185">Reference proteome</keyword>
<dbReference type="Pfam" id="PF05699">
    <property type="entry name" value="Dimer_Tnp_hAT"/>
    <property type="match status" value="1"/>
</dbReference>
<dbReference type="OrthoDB" id="6619611at2759"/>
<name>A0A8S9XLE9_APOLU</name>
<accession>A0A8S9XLE9</accession>
<evidence type="ECO:0000313" key="2">
    <source>
        <dbReference type="EMBL" id="KAF6209817.1"/>
    </source>
</evidence>
<dbReference type="GO" id="GO:0046983">
    <property type="term" value="F:protein dimerization activity"/>
    <property type="evidence" value="ECO:0007669"/>
    <property type="project" value="InterPro"/>
</dbReference>
<gene>
    <name evidence="2" type="ORF">GE061_015568</name>
</gene>
<dbReference type="InterPro" id="IPR012337">
    <property type="entry name" value="RNaseH-like_sf"/>
</dbReference>
<sequence length="113" mass="12465">MIERFFLLSKHVAKILASRIEARSSVPDMMMGSQLTILEDLITLLKPLKEATEDVKHFTPALSAVALKYLITQASSVPSERAASTVNMVVPDNRSRLTAEHIRQKSATGNCAR</sequence>
<feature type="domain" description="HAT C-terminal dimerisation" evidence="1">
    <location>
        <begin position="55"/>
        <end position="101"/>
    </location>
</feature>
<protein>
    <recommendedName>
        <fullName evidence="1">HAT C-terminal dimerisation domain-containing protein</fullName>
    </recommendedName>
</protein>
<dbReference type="EMBL" id="WIXP02000006">
    <property type="protein sequence ID" value="KAF6209817.1"/>
    <property type="molecule type" value="Genomic_DNA"/>
</dbReference>
<evidence type="ECO:0000259" key="1">
    <source>
        <dbReference type="Pfam" id="PF05699"/>
    </source>
</evidence>
<dbReference type="AlphaFoldDB" id="A0A8S9XLE9"/>
<reference evidence="2" key="1">
    <citation type="journal article" date="2021" name="Mol. Ecol. Resour.">
        <title>Apolygus lucorum genome provides insights into omnivorousness and mesophyll feeding.</title>
        <authorList>
            <person name="Liu Y."/>
            <person name="Liu H."/>
            <person name="Wang H."/>
            <person name="Huang T."/>
            <person name="Liu B."/>
            <person name="Yang B."/>
            <person name="Yin L."/>
            <person name="Li B."/>
            <person name="Zhang Y."/>
            <person name="Zhang S."/>
            <person name="Jiang F."/>
            <person name="Zhang X."/>
            <person name="Ren Y."/>
            <person name="Wang B."/>
            <person name="Wang S."/>
            <person name="Lu Y."/>
            <person name="Wu K."/>
            <person name="Fan W."/>
            <person name="Wang G."/>
        </authorList>
    </citation>
    <scope>NUCLEOTIDE SEQUENCE</scope>
    <source>
        <strain evidence="2">12Hb</strain>
    </source>
</reference>
<comment type="caution">
    <text evidence="2">The sequence shown here is derived from an EMBL/GenBank/DDBJ whole genome shotgun (WGS) entry which is preliminary data.</text>
</comment>
<proteinExistence type="predicted"/>
<dbReference type="SUPFAM" id="SSF53098">
    <property type="entry name" value="Ribonuclease H-like"/>
    <property type="match status" value="1"/>
</dbReference>
<dbReference type="Proteomes" id="UP000466442">
    <property type="component" value="Unassembled WGS sequence"/>
</dbReference>
<evidence type="ECO:0000313" key="3">
    <source>
        <dbReference type="Proteomes" id="UP000466442"/>
    </source>
</evidence>